<dbReference type="Pfam" id="PF14903">
    <property type="entry name" value="WG_beta_rep"/>
    <property type="match status" value="1"/>
</dbReference>
<organism evidence="1 2">
    <name type="scientific">Campylobacter lari</name>
    <dbReference type="NCBI Taxonomy" id="201"/>
    <lineage>
        <taxon>Bacteria</taxon>
        <taxon>Pseudomonadati</taxon>
        <taxon>Campylobacterota</taxon>
        <taxon>Epsilonproteobacteria</taxon>
        <taxon>Campylobacterales</taxon>
        <taxon>Campylobacteraceae</taxon>
        <taxon>Campylobacter</taxon>
    </lineage>
</organism>
<accession>A0A5L8MGI7</accession>
<comment type="caution">
    <text evidence="1">The sequence shown here is derived from an EMBL/GenBank/DDBJ whole genome shotgun (WGS) entry which is preliminary data.</text>
</comment>
<evidence type="ECO:0000313" key="1">
    <source>
        <dbReference type="EMBL" id="EDP6815234.1"/>
    </source>
</evidence>
<sequence length="51" mass="6020">MIKLNNEQGFVNINGKKMMWPIFDEVLFFYNDIATVKLNGKWGLINKMEIL</sequence>
<dbReference type="InterPro" id="IPR032774">
    <property type="entry name" value="WG_beta_rep"/>
</dbReference>
<proteinExistence type="predicted"/>
<reference evidence="1 2" key="1">
    <citation type="submission" date="2019-11" db="EMBL/GenBank/DDBJ databases">
        <authorList>
            <consortium name="PulseNet: The National Subtyping Network for Foodborne Disease Surveillance"/>
            <person name="Tarr C.L."/>
            <person name="Trees E."/>
            <person name="Katz L.S."/>
            <person name="Carleton-Romer H.A."/>
            <person name="Stroika S."/>
            <person name="Kucerova Z."/>
            <person name="Roache K.F."/>
            <person name="Sabol A.L."/>
            <person name="Besser J."/>
            <person name="Gerner-Smidt P."/>
        </authorList>
    </citation>
    <scope>NUCLEOTIDE SEQUENCE [LARGE SCALE GENOMIC DNA]</scope>
    <source>
        <strain evidence="1 2">PNUSAC013627</strain>
    </source>
</reference>
<dbReference type="RefSeq" id="WP_214098564.1">
    <property type="nucleotide sequence ID" value="NZ_JAHCYN010000006.1"/>
</dbReference>
<protein>
    <submittedName>
        <fullName evidence="1">Uncharacterized protein</fullName>
    </submittedName>
</protein>
<dbReference type="Proteomes" id="UP000471322">
    <property type="component" value="Unassembled WGS sequence"/>
</dbReference>
<evidence type="ECO:0000313" key="2">
    <source>
        <dbReference type="Proteomes" id="UP000471322"/>
    </source>
</evidence>
<name>A0A5L8MGI7_CAMLA</name>
<dbReference type="EMBL" id="AANNSE010000009">
    <property type="protein sequence ID" value="EDP6815234.1"/>
    <property type="molecule type" value="Genomic_DNA"/>
</dbReference>
<gene>
    <name evidence="1" type="ORF">GL567_06590</name>
</gene>
<dbReference type="AlphaFoldDB" id="A0A5L8MGI7"/>